<feature type="signal peptide" evidence="1">
    <location>
        <begin position="1"/>
        <end position="20"/>
    </location>
</feature>
<name>A0AAU9CMU1_9BACT</name>
<reference evidence="2 3" key="1">
    <citation type="submission" date="2021-12" db="EMBL/GenBank/DDBJ databases">
        <title>Genome sequencing of bacteria with rrn-lacking chromosome and rrn-plasmid.</title>
        <authorList>
            <person name="Anda M."/>
            <person name="Iwasaki W."/>
        </authorList>
    </citation>
    <scope>NUCLEOTIDE SEQUENCE [LARGE SCALE GENOMIC DNA]</scope>
    <source>
        <strain evidence="2 3">DSM 100852</strain>
    </source>
</reference>
<dbReference type="RefSeq" id="WP_338393454.1">
    <property type="nucleotide sequence ID" value="NZ_AP025314.1"/>
</dbReference>
<keyword evidence="1" id="KW-0732">Signal</keyword>
<dbReference type="Pfam" id="PF13715">
    <property type="entry name" value="CarbopepD_reg_2"/>
    <property type="match status" value="1"/>
</dbReference>
<dbReference type="EMBL" id="AP025314">
    <property type="protein sequence ID" value="BDD08177.1"/>
    <property type="molecule type" value="Genomic_DNA"/>
</dbReference>
<protein>
    <recommendedName>
        <fullName evidence="4">Carboxypeptidase-like regulatory domain-containing protein</fullName>
    </recommendedName>
</protein>
<dbReference type="Gene3D" id="2.60.40.1120">
    <property type="entry name" value="Carboxypeptidase-like, regulatory domain"/>
    <property type="match status" value="1"/>
</dbReference>
<dbReference type="AlphaFoldDB" id="A0AAU9CMU1"/>
<evidence type="ECO:0000313" key="3">
    <source>
        <dbReference type="Proteomes" id="UP001348817"/>
    </source>
</evidence>
<dbReference type="KEGG" id="fax:FUAX_06090"/>
<organism evidence="2 3">
    <name type="scientific">Fulvitalea axinellae</name>
    <dbReference type="NCBI Taxonomy" id="1182444"/>
    <lineage>
        <taxon>Bacteria</taxon>
        <taxon>Pseudomonadati</taxon>
        <taxon>Bacteroidota</taxon>
        <taxon>Cytophagia</taxon>
        <taxon>Cytophagales</taxon>
        <taxon>Persicobacteraceae</taxon>
        <taxon>Fulvitalea</taxon>
    </lineage>
</organism>
<dbReference type="InterPro" id="IPR008969">
    <property type="entry name" value="CarboxyPept-like_regulatory"/>
</dbReference>
<evidence type="ECO:0000256" key="1">
    <source>
        <dbReference type="SAM" id="SignalP"/>
    </source>
</evidence>
<gene>
    <name evidence="2" type="ORF">FUAX_06090</name>
</gene>
<dbReference type="SUPFAM" id="SSF49464">
    <property type="entry name" value="Carboxypeptidase regulatory domain-like"/>
    <property type="match status" value="1"/>
</dbReference>
<proteinExistence type="predicted"/>
<sequence length="212" mass="24206">MNRFFLTLSLILVTFAFASAQNTKEDGPKILQFSGQVVDGETMEPLSGVHIFVPKSGRGTTTNIYGYFTMPVAAGDSLVASTVGYIRKHYEIPENYDKNITFVMNMEYDTLYLPELEIKPYPTEEDFKQAVLTMEMPDPNRYNQNIMGNVDRKVIRQAAYALGNDGASGYSEYQNQYFQNLNRGSMAPSSNFLNPFAWSRFFRDMKKDKKKK</sequence>
<keyword evidence="3" id="KW-1185">Reference proteome</keyword>
<feature type="chain" id="PRO_5043403771" description="Carboxypeptidase-like regulatory domain-containing protein" evidence="1">
    <location>
        <begin position="21"/>
        <end position="212"/>
    </location>
</feature>
<dbReference type="Proteomes" id="UP001348817">
    <property type="component" value="Chromosome"/>
</dbReference>
<evidence type="ECO:0008006" key="4">
    <source>
        <dbReference type="Google" id="ProtNLM"/>
    </source>
</evidence>
<accession>A0AAU9CMU1</accession>
<evidence type="ECO:0000313" key="2">
    <source>
        <dbReference type="EMBL" id="BDD08177.1"/>
    </source>
</evidence>